<protein>
    <recommendedName>
        <fullName evidence="3">Dirigent protein</fullName>
    </recommendedName>
</protein>
<dbReference type="Proteomes" id="UP001151760">
    <property type="component" value="Unassembled WGS sequence"/>
</dbReference>
<accession>A0ABQ5AW42</accession>
<evidence type="ECO:0000313" key="1">
    <source>
        <dbReference type="EMBL" id="GJT05548.1"/>
    </source>
</evidence>
<reference evidence="1" key="2">
    <citation type="submission" date="2022-01" db="EMBL/GenBank/DDBJ databases">
        <authorList>
            <person name="Yamashiro T."/>
            <person name="Shiraishi A."/>
            <person name="Satake H."/>
            <person name="Nakayama K."/>
        </authorList>
    </citation>
    <scope>NUCLEOTIDE SEQUENCE</scope>
</reference>
<evidence type="ECO:0000313" key="2">
    <source>
        <dbReference type="Proteomes" id="UP001151760"/>
    </source>
</evidence>
<comment type="caution">
    <text evidence="1">The sequence shown here is derived from an EMBL/GenBank/DDBJ whole genome shotgun (WGS) entry which is preliminary data.</text>
</comment>
<keyword evidence="2" id="KW-1185">Reference proteome</keyword>
<sequence length="166" mass="18546">MTGNIAHLSNFKDFDGGYVTFGRGAYGVRITGKCTIKTDNLDFDDVYFVKELSSTSLVSYKMCAKRTMFFLLFWNVYPIPTNFKLLMMKSDSFFKFLDRHCKCSFSCERCFAGPGVYQASAIMLFSCAGPEYTKPVTSYICCAALCLQASHNPIIVVLALSLPSQS</sequence>
<organism evidence="1 2">
    <name type="scientific">Tanacetum coccineum</name>
    <dbReference type="NCBI Taxonomy" id="301880"/>
    <lineage>
        <taxon>Eukaryota</taxon>
        <taxon>Viridiplantae</taxon>
        <taxon>Streptophyta</taxon>
        <taxon>Embryophyta</taxon>
        <taxon>Tracheophyta</taxon>
        <taxon>Spermatophyta</taxon>
        <taxon>Magnoliopsida</taxon>
        <taxon>eudicotyledons</taxon>
        <taxon>Gunneridae</taxon>
        <taxon>Pentapetalae</taxon>
        <taxon>asterids</taxon>
        <taxon>campanulids</taxon>
        <taxon>Asterales</taxon>
        <taxon>Asteraceae</taxon>
        <taxon>Asteroideae</taxon>
        <taxon>Anthemideae</taxon>
        <taxon>Anthemidinae</taxon>
        <taxon>Tanacetum</taxon>
    </lineage>
</organism>
<dbReference type="EMBL" id="BQNB010012595">
    <property type="protein sequence ID" value="GJT05548.1"/>
    <property type="molecule type" value="Genomic_DNA"/>
</dbReference>
<evidence type="ECO:0008006" key="3">
    <source>
        <dbReference type="Google" id="ProtNLM"/>
    </source>
</evidence>
<name>A0ABQ5AW42_9ASTR</name>
<proteinExistence type="predicted"/>
<reference evidence="1" key="1">
    <citation type="journal article" date="2022" name="Int. J. Mol. Sci.">
        <title>Draft Genome of Tanacetum Coccineum: Genomic Comparison of Closely Related Tanacetum-Family Plants.</title>
        <authorList>
            <person name="Yamashiro T."/>
            <person name="Shiraishi A."/>
            <person name="Nakayama K."/>
            <person name="Satake H."/>
        </authorList>
    </citation>
    <scope>NUCLEOTIDE SEQUENCE</scope>
</reference>
<gene>
    <name evidence="1" type="ORF">Tco_0840010</name>
</gene>